<sequence>MKQSHTHKREQWPADRKYAALAERYFGFHWRHRPPAAVRINSFNALPLFDHMSTESKTILTPGIYQVLTRRLLVWLNSYPMPGPNYFRIPVMLLHHGRYSFPLLLMRRKGHCYVDLITKGSDTGSNEPSTMSTA</sequence>
<reference evidence="1 2" key="1">
    <citation type="journal article" date="2021" name="Commun. Biol.">
        <title>The genome of Shorea leprosula (Dipterocarpaceae) highlights the ecological relevance of drought in aseasonal tropical rainforests.</title>
        <authorList>
            <person name="Ng K.K.S."/>
            <person name="Kobayashi M.J."/>
            <person name="Fawcett J.A."/>
            <person name="Hatakeyama M."/>
            <person name="Paape T."/>
            <person name="Ng C.H."/>
            <person name="Ang C.C."/>
            <person name="Tnah L.H."/>
            <person name="Lee C.T."/>
            <person name="Nishiyama T."/>
            <person name="Sese J."/>
            <person name="O'Brien M.J."/>
            <person name="Copetti D."/>
            <person name="Mohd Noor M.I."/>
            <person name="Ong R.C."/>
            <person name="Putra M."/>
            <person name="Sireger I.Z."/>
            <person name="Indrioko S."/>
            <person name="Kosugi Y."/>
            <person name="Izuno A."/>
            <person name="Isagi Y."/>
            <person name="Lee S.L."/>
            <person name="Shimizu K.K."/>
        </authorList>
    </citation>
    <scope>NUCLEOTIDE SEQUENCE [LARGE SCALE GENOMIC DNA]</scope>
    <source>
        <strain evidence="1">214</strain>
    </source>
</reference>
<organism evidence="1 2">
    <name type="scientific">Rubroshorea leprosula</name>
    <dbReference type="NCBI Taxonomy" id="152421"/>
    <lineage>
        <taxon>Eukaryota</taxon>
        <taxon>Viridiplantae</taxon>
        <taxon>Streptophyta</taxon>
        <taxon>Embryophyta</taxon>
        <taxon>Tracheophyta</taxon>
        <taxon>Spermatophyta</taxon>
        <taxon>Magnoliopsida</taxon>
        <taxon>eudicotyledons</taxon>
        <taxon>Gunneridae</taxon>
        <taxon>Pentapetalae</taxon>
        <taxon>rosids</taxon>
        <taxon>malvids</taxon>
        <taxon>Malvales</taxon>
        <taxon>Dipterocarpaceae</taxon>
        <taxon>Rubroshorea</taxon>
    </lineage>
</organism>
<proteinExistence type="predicted"/>
<dbReference type="EMBL" id="BPVZ01000110">
    <property type="protein sequence ID" value="GKV35401.1"/>
    <property type="molecule type" value="Genomic_DNA"/>
</dbReference>
<protein>
    <submittedName>
        <fullName evidence="1">Uncharacterized protein</fullName>
    </submittedName>
</protein>
<evidence type="ECO:0000313" key="2">
    <source>
        <dbReference type="Proteomes" id="UP001054252"/>
    </source>
</evidence>
<name>A0AAV5LDU9_9ROSI</name>
<evidence type="ECO:0000313" key="1">
    <source>
        <dbReference type="EMBL" id="GKV35401.1"/>
    </source>
</evidence>
<keyword evidence="2" id="KW-1185">Reference proteome</keyword>
<accession>A0AAV5LDU9</accession>
<comment type="caution">
    <text evidence="1">The sequence shown here is derived from an EMBL/GenBank/DDBJ whole genome shotgun (WGS) entry which is preliminary data.</text>
</comment>
<gene>
    <name evidence="1" type="ORF">SLEP1_g43671</name>
</gene>
<dbReference type="Proteomes" id="UP001054252">
    <property type="component" value="Unassembled WGS sequence"/>
</dbReference>
<dbReference type="AlphaFoldDB" id="A0AAV5LDU9"/>